<dbReference type="RefSeq" id="WP_009855621.1">
    <property type="nucleotide sequence ID" value="NZ_JAAOCD010000006.1"/>
</dbReference>
<dbReference type="Pfam" id="PF22707">
    <property type="entry name" value="S1CSD-TOTE-2"/>
    <property type="match status" value="1"/>
</dbReference>
<proteinExistence type="predicted"/>
<dbReference type="InterPro" id="IPR054427">
    <property type="entry name" value="S1CSD-TOTE-2"/>
</dbReference>
<evidence type="ECO:0000259" key="1">
    <source>
        <dbReference type="Pfam" id="PF22707"/>
    </source>
</evidence>
<feature type="domain" description="TOTE conflict systems S1/CSD-like" evidence="1">
    <location>
        <begin position="404"/>
        <end position="466"/>
    </location>
</feature>
<dbReference type="Pfam" id="PF22860">
    <property type="entry name" value="DUF7017"/>
    <property type="match status" value="1"/>
</dbReference>
<keyword evidence="3" id="KW-1185">Reference proteome</keyword>
<dbReference type="SUPFAM" id="SSF48452">
    <property type="entry name" value="TPR-like"/>
    <property type="match status" value="1"/>
</dbReference>
<dbReference type="Proteomes" id="UP000802098">
    <property type="component" value="Unassembled WGS sequence"/>
</dbReference>
<reference evidence="2 3" key="1">
    <citation type="submission" date="2020-03" db="EMBL/GenBank/DDBJ databases">
        <title>Rubrivivax benzoatilyticus JA2 (sequenced after 10 years sub-culturing).</title>
        <authorList>
            <person name="Gupta D."/>
            <person name="Chintalapati S."/>
            <person name="Chintalapati V.R."/>
        </authorList>
    </citation>
    <scope>NUCLEOTIDE SEQUENCE [LARGE SCALE GENOMIC DNA]</scope>
    <source>
        <strain evidence="2 3">JA2-Mal</strain>
    </source>
</reference>
<gene>
    <name evidence="2" type="ORF">G7087_13985</name>
</gene>
<dbReference type="InterPro" id="IPR054283">
    <property type="entry name" value="DUF7017"/>
</dbReference>
<accession>A0ABX0I041</accession>
<dbReference type="Gene3D" id="1.25.40.10">
    <property type="entry name" value="Tetratricopeptide repeat domain"/>
    <property type="match status" value="1"/>
</dbReference>
<evidence type="ECO:0000313" key="2">
    <source>
        <dbReference type="EMBL" id="NHK99492.1"/>
    </source>
</evidence>
<evidence type="ECO:0000313" key="3">
    <source>
        <dbReference type="Proteomes" id="UP000802098"/>
    </source>
</evidence>
<dbReference type="InterPro" id="IPR011990">
    <property type="entry name" value="TPR-like_helical_dom_sf"/>
</dbReference>
<name>A0ABX0I041_9BURK</name>
<dbReference type="EMBL" id="JAAOCD010000006">
    <property type="protein sequence ID" value="NHK99492.1"/>
    <property type="molecule type" value="Genomic_DNA"/>
</dbReference>
<protein>
    <recommendedName>
        <fullName evidence="1">TOTE conflict systems S1/CSD-like domain-containing protein</fullName>
    </recommendedName>
</protein>
<organism evidence="2 3">
    <name type="scientific">Rubrivivax benzoatilyticus</name>
    <dbReference type="NCBI Taxonomy" id="316997"/>
    <lineage>
        <taxon>Bacteria</taxon>
        <taxon>Pseudomonadati</taxon>
        <taxon>Pseudomonadota</taxon>
        <taxon>Betaproteobacteria</taxon>
        <taxon>Burkholderiales</taxon>
        <taxon>Sphaerotilaceae</taxon>
        <taxon>Rubrivivax</taxon>
    </lineage>
</organism>
<sequence length="499" mass="55884">MIGAADISRLRKAGELAEALERARGAHESSPGDVYIQRAYGWVLYDIVKREVDDLEQQRIAPAQFTERMPLWLAEYRTLDAVERPDLLHSLMTNLAVRTHRQWDGFLEFARGWDPCHFRPEDRQPYAMPNGKRMPGLESRWFYAVGRELAERGLVLEPALRDWAERQLHDALRRHPDDPWLNLPLSRWLMARGEVGQARGRLAAVVRRQRQAAWAWDALGRTFELDAPADAIVCHFHALSLAGQPQEVAGTRVRLAELLVQAQRFDEAALQVHRALAFRRASGFKLPQELARFAASEWFALRQDASRLPPEPDTAREAGRVLDRLDERPVVFRIGVVDHQNPGKALAHVAFAPDEGTSLHYARHPGAERLRPGQLVEVAFRQGDVRSIRFRPTEAEAIAGFCRPVTGTLVRRDGQSYAFLQGDDGTRAFVPPALLEPVSRAQPDSARAVVCMAKDRQGKAGWRVLAWAEAASGRSSLGGCSRAQVFTVNCADEMSAAGC</sequence>
<comment type="caution">
    <text evidence="2">The sequence shown here is derived from an EMBL/GenBank/DDBJ whole genome shotgun (WGS) entry which is preliminary data.</text>
</comment>